<reference evidence="1" key="1">
    <citation type="submission" date="2024-01" db="EMBL/GenBank/DDBJ databases">
        <authorList>
            <person name="Webb A."/>
        </authorList>
    </citation>
    <scope>NUCLEOTIDE SEQUENCE</scope>
    <source>
        <strain evidence="1">Pm1</strain>
    </source>
</reference>
<comment type="caution">
    <text evidence="1">The sequence shown here is derived from an EMBL/GenBank/DDBJ whole genome shotgun (WGS) entry which is preliminary data.</text>
</comment>
<organism evidence="1 2">
    <name type="scientific">Peronospora matthiolae</name>
    <dbReference type="NCBI Taxonomy" id="2874970"/>
    <lineage>
        <taxon>Eukaryota</taxon>
        <taxon>Sar</taxon>
        <taxon>Stramenopiles</taxon>
        <taxon>Oomycota</taxon>
        <taxon>Peronosporomycetes</taxon>
        <taxon>Peronosporales</taxon>
        <taxon>Peronosporaceae</taxon>
        <taxon>Peronospora</taxon>
    </lineage>
</organism>
<sequence>MRAEWFDHFRQQEGREAIDLVLLQETHVAVGEADTMNKLYHQTWGFVQEPGRTIWT</sequence>
<dbReference type="Proteomes" id="UP001162060">
    <property type="component" value="Unassembled WGS sequence"/>
</dbReference>
<name>A0AAV1UCX1_9STRA</name>
<dbReference type="AlphaFoldDB" id="A0AAV1UCX1"/>
<protein>
    <submittedName>
        <fullName evidence="1">Uncharacterized protein</fullName>
    </submittedName>
</protein>
<proteinExistence type="predicted"/>
<gene>
    <name evidence="1" type="ORF">PM001_LOCUS16303</name>
</gene>
<evidence type="ECO:0000313" key="2">
    <source>
        <dbReference type="Proteomes" id="UP001162060"/>
    </source>
</evidence>
<evidence type="ECO:0000313" key="1">
    <source>
        <dbReference type="EMBL" id="CAK7931153.1"/>
    </source>
</evidence>
<dbReference type="EMBL" id="CAKLBY020000172">
    <property type="protein sequence ID" value="CAK7931153.1"/>
    <property type="molecule type" value="Genomic_DNA"/>
</dbReference>
<accession>A0AAV1UCX1</accession>